<protein>
    <submittedName>
        <fullName evidence="2">Uncharacterized protein</fullName>
    </submittedName>
</protein>
<evidence type="ECO:0000313" key="3">
    <source>
        <dbReference type="Proteomes" id="UP001055115"/>
    </source>
</evidence>
<proteinExistence type="predicted"/>
<evidence type="ECO:0000313" key="2">
    <source>
        <dbReference type="EMBL" id="GKT50643.1"/>
    </source>
</evidence>
<accession>A0AA37USV7</accession>
<feature type="chain" id="PRO_5041233916" evidence="1">
    <location>
        <begin position="20"/>
        <end position="161"/>
    </location>
</feature>
<dbReference type="EMBL" id="BQXU01000039">
    <property type="protein sequence ID" value="GKT50643.1"/>
    <property type="molecule type" value="Genomic_DNA"/>
</dbReference>
<name>A0AA37USV7_9PEZI</name>
<keyword evidence="3" id="KW-1185">Reference proteome</keyword>
<dbReference type="Proteomes" id="UP001055115">
    <property type="component" value="Unassembled WGS sequence"/>
</dbReference>
<gene>
    <name evidence="2" type="ORF">ColSpa_10824</name>
</gene>
<reference evidence="2 3" key="1">
    <citation type="submission" date="2022-03" db="EMBL/GenBank/DDBJ databases">
        <title>Genome data of Colletotrichum spp.</title>
        <authorList>
            <person name="Utami Y.D."/>
            <person name="Hiruma K."/>
        </authorList>
    </citation>
    <scope>NUCLEOTIDE SEQUENCE [LARGE SCALE GENOMIC DNA]</scope>
    <source>
        <strain evidence="2 3">MAFF 239500</strain>
    </source>
</reference>
<keyword evidence="1" id="KW-0732">Signal</keyword>
<dbReference type="AlphaFoldDB" id="A0AA37USV7"/>
<comment type="caution">
    <text evidence="2">The sequence shown here is derived from an EMBL/GenBank/DDBJ whole genome shotgun (WGS) entry which is preliminary data.</text>
</comment>
<dbReference type="GeneID" id="73331626"/>
<feature type="signal peptide" evidence="1">
    <location>
        <begin position="1"/>
        <end position="19"/>
    </location>
</feature>
<sequence>MKSTIFMAVASGIVFGAGAVNNDIIRVGDINTNEPILELTTILDGPGAFIPTSVGGNGVTVIQSTMCRPITTETCEVLEVTSTIPVSESATSAVTSEVITTSFTELVTSETSKVTTSTDIQVTQSTQSTGTIQTPSATAAAHKKESDVSGVLAGVALLMLL</sequence>
<dbReference type="RefSeq" id="XP_049132993.1">
    <property type="nucleotide sequence ID" value="XM_049277036.1"/>
</dbReference>
<evidence type="ECO:0000256" key="1">
    <source>
        <dbReference type="SAM" id="SignalP"/>
    </source>
</evidence>
<organism evidence="2 3">
    <name type="scientific">Colletotrichum spaethianum</name>
    <dbReference type="NCBI Taxonomy" id="700344"/>
    <lineage>
        <taxon>Eukaryota</taxon>
        <taxon>Fungi</taxon>
        <taxon>Dikarya</taxon>
        <taxon>Ascomycota</taxon>
        <taxon>Pezizomycotina</taxon>
        <taxon>Sordariomycetes</taxon>
        <taxon>Hypocreomycetidae</taxon>
        <taxon>Glomerellales</taxon>
        <taxon>Glomerellaceae</taxon>
        <taxon>Colletotrichum</taxon>
        <taxon>Colletotrichum spaethianum species complex</taxon>
    </lineage>
</organism>